<name>A0A9X2MH25_9FIRM</name>
<evidence type="ECO:0000256" key="3">
    <source>
        <dbReference type="ARBA" id="ARBA00022432"/>
    </source>
</evidence>
<keyword evidence="5 8" id="KW-0324">Glycolysis</keyword>
<dbReference type="InterPro" id="IPR018189">
    <property type="entry name" value="Phosphoglucose_isomerase_CS"/>
</dbReference>
<dbReference type="InterPro" id="IPR035482">
    <property type="entry name" value="SIS_PGI_2"/>
</dbReference>
<dbReference type="GO" id="GO:0005829">
    <property type="term" value="C:cytosol"/>
    <property type="evidence" value="ECO:0007669"/>
    <property type="project" value="TreeGrafter"/>
</dbReference>
<dbReference type="PROSITE" id="PS00174">
    <property type="entry name" value="P_GLUCOSE_ISOMERASE_2"/>
    <property type="match status" value="1"/>
</dbReference>
<comment type="subcellular location">
    <subcellularLocation>
        <location evidence="8">Cytoplasm</location>
    </subcellularLocation>
</comment>
<dbReference type="NCBIfam" id="NF010697">
    <property type="entry name" value="PRK14097.1"/>
    <property type="match status" value="1"/>
</dbReference>
<dbReference type="GO" id="GO:0097367">
    <property type="term" value="F:carbohydrate derivative binding"/>
    <property type="evidence" value="ECO:0007669"/>
    <property type="project" value="InterPro"/>
</dbReference>
<feature type="active site" description="Proton donor" evidence="8">
    <location>
        <position position="287"/>
    </location>
</feature>
<comment type="function">
    <text evidence="8">Catalyzes the reversible isomerization of glucose-6-phosphate to fructose-6-phosphate.</text>
</comment>
<dbReference type="GO" id="GO:0051156">
    <property type="term" value="P:glucose 6-phosphate metabolic process"/>
    <property type="evidence" value="ECO:0007669"/>
    <property type="project" value="TreeGrafter"/>
</dbReference>
<protein>
    <recommendedName>
        <fullName evidence="8">Glucose-6-phosphate isomerase</fullName>
        <shortName evidence="8">GPI</shortName>
        <ecNumber evidence="8">5.3.1.9</ecNumber>
    </recommendedName>
    <alternativeName>
        <fullName evidence="8">Phosphoglucose isomerase</fullName>
        <shortName evidence="8">PGI</shortName>
    </alternativeName>
    <alternativeName>
        <fullName evidence="8">Phosphohexose isomerase</fullName>
        <shortName evidence="8">PHI</shortName>
    </alternativeName>
</protein>
<dbReference type="GO" id="GO:0006094">
    <property type="term" value="P:gluconeogenesis"/>
    <property type="evidence" value="ECO:0007669"/>
    <property type="project" value="UniProtKB-UniRule"/>
</dbReference>
<dbReference type="GO" id="GO:0004347">
    <property type="term" value="F:glucose-6-phosphate isomerase activity"/>
    <property type="evidence" value="ECO:0007669"/>
    <property type="project" value="UniProtKB-UniRule"/>
</dbReference>
<dbReference type="PANTHER" id="PTHR11469">
    <property type="entry name" value="GLUCOSE-6-PHOSPHATE ISOMERASE"/>
    <property type="match status" value="1"/>
</dbReference>
<dbReference type="AlphaFoldDB" id="A0A9X2MH25"/>
<accession>A0A9X2MH25</accession>
<comment type="caution">
    <text evidence="8">Lacks conserved residue(s) required for the propagation of feature annotation.</text>
</comment>
<dbReference type="GO" id="GO:0006096">
    <property type="term" value="P:glycolytic process"/>
    <property type="evidence" value="ECO:0007669"/>
    <property type="project" value="UniProtKB-UniRule"/>
</dbReference>
<dbReference type="OrthoDB" id="140919at2"/>
<gene>
    <name evidence="8" type="primary">pgi</name>
    <name evidence="10" type="ORF">NSA23_07070</name>
</gene>
<comment type="catalytic activity">
    <reaction evidence="7 8 9">
        <text>alpha-D-glucose 6-phosphate = beta-D-fructose 6-phosphate</text>
        <dbReference type="Rhea" id="RHEA:11816"/>
        <dbReference type="ChEBI" id="CHEBI:57634"/>
        <dbReference type="ChEBI" id="CHEBI:58225"/>
        <dbReference type="EC" id="5.3.1.9"/>
    </reaction>
</comment>
<organism evidence="10 11">
    <name type="scientific">Anaerosalibacter massiliensis</name>
    <dbReference type="NCBI Taxonomy" id="1347392"/>
    <lineage>
        <taxon>Bacteria</taxon>
        <taxon>Bacillati</taxon>
        <taxon>Bacillota</taxon>
        <taxon>Tissierellia</taxon>
        <taxon>Tissierellales</taxon>
        <taxon>Sporanaerobacteraceae</taxon>
        <taxon>Anaerosalibacter</taxon>
    </lineage>
</organism>
<evidence type="ECO:0000256" key="4">
    <source>
        <dbReference type="ARBA" id="ARBA00022490"/>
    </source>
</evidence>
<sequence length="434" mass="49583">MENISLDYSNSFVREHELRHLEEYISLAHHILHEKKGAGSEYLGWLDYPKNYDIEEFKKVKETALNIRKNSEVFIVIGIGGSYLGSRACIEGLNHSFYNQLCSEKRNGPEIYFVGNNVSSTYIFELLELIEDKSLSINVISKSGTTTEPAIAFRIFREYMNNKYGKEAKDRIYITTDKEKGILKEMSKNEGYETFTVPDSIGGRYSVLTSVGLLPIAVAGIDIDMLMEGAKEGMEEYSALDIDKNYSYQYALLRNILYRKGKDIEILASYEPSLHYFQEWWKQLFGESEGKDLKGIYPSSANFTTDLHSLGQLIQDGKRNIFETTINIEKVRKDIEIKKEQEDLDGLNFLSGKTIDFVNKKAFEGTLLAHTKGGVPNIIINIPEMNEKYFGKLIYFFQKSCAISGYLMGVNPFDQPGVEEYKKNMFKLIGKPGY</sequence>
<evidence type="ECO:0000256" key="6">
    <source>
        <dbReference type="ARBA" id="ARBA00023235"/>
    </source>
</evidence>
<evidence type="ECO:0000256" key="1">
    <source>
        <dbReference type="ARBA" id="ARBA00004926"/>
    </source>
</evidence>
<dbReference type="PRINTS" id="PR00662">
    <property type="entry name" value="G6PISOMERASE"/>
</dbReference>
<dbReference type="RefSeq" id="WP_042680672.1">
    <property type="nucleotide sequence ID" value="NZ_JANJZL010000003.1"/>
</dbReference>
<dbReference type="EC" id="5.3.1.9" evidence="8"/>
<dbReference type="FunFam" id="3.40.50.10490:FF:000015">
    <property type="entry name" value="Glucose-6-phosphate isomerase"/>
    <property type="match status" value="1"/>
</dbReference>
<keyword evidence="11" id="KW-1185">Reference proteome</keyword>
<dbReference type="InterPro" id="IPR035476">
    <property type="entry name" value="SIS_PGI_1"/>
</dbReference>
<evidence type="ECO:0000256" key="2">
    <source>
        <dbReference type="ARBA" id="ARBA00006604"/>
    </source>
</evidence>
<feature type="active site" evidence="8">
    <location>
        <position position="422"/>
    </location>
</feature>
<evidence type="ECO:0000313" key="11">
    <source>
        <dbReference type="Proteomes" id="UP001142078"/>
    </source>
</evidence>
<dbReference type="Gene3D" id="3.40.50.10490">
    <property type="entry name" value="Glucose-6-phosphate isomerase like protein, domain 1"/>
    <property type="match status" value="2"/>
</dbReference>
<evidence type="ECO:0000313" key="10">
    <source>
        <dbReference type="EMBL" id="MCR2043880.1"/>
    </source>
</evidence>
<evidence type="ECO:0000256" key="9">
    <source>
        <dbReference type="RuleBase" id="RU000612"/>
    </source>
</evidence>
<evidence type="ECO:0000256" key="8">
    <source>
        <dbReference type="HAMAP-Rule" id="MF_00473"/>
    </source>
</evidence>
<reference evidence="10" key="1">
    <citation type="submission" date="2022-07" db="EMBL/GenBank/DDBJ databases">
        <title>Enhanced cultured diversity of the mouse gut microbiota enables custom-made synthetic communities.</title>
        <authorList>
            <person name="Afrizal A."/>
        </authorList>
    </citation>
    <scope>NUCLEOTIDE SEQUENCE</scope>
    <source>
        <strain evidence="10">DSM 29482</strain>
    </source>
</reference>
<dbReference type="CDD" id="cd05016">
    <property type="entry name" value="SIS_PGI_2"/>
    <property type="match status" value="1"/>
</dbReference>
<proteinExistence type="inferred from homology"/>
<comment type="pathway">
    <text evidence="8">Carbohydrate biosynthesis; gluconeogenesis.</text>
</comment>
<keyword evidence="6 8" id="KW-0413">Isomerase</keyword>
<keyword evidence="4 8" id="KW-0963">Cytoplasm</keyword>
<evidence type="ECO:0000256" key="7">
    <source>
        <dbReference type="ARBA" id="ARBA00029321"/>
    </source>
</evidence>
<dbReference type="PROSITE" id="PS00765">
    <property type="entry name" value="P_GLUCOSE_ISOMERASE_1"/>
    <property type="match status" value="1"/>
</dbReference>
<dbReference type="InterPro" id="IPR001672">
    <property type="entry name" value="G6P_Isomerase"/>
</dbReference>
<keyword evidence="3 8" id="KW-0312">Gluconeogenesis</keyword>
<comment type="similarity">
    <text evidence="2 8 9">Belongs to the GPI family.</text>
</comment>
<comment type="pathway">
    <text evidence="1 8 9">Carbohydrate degradation; glycolysis; D-glyceraldehyde 3-phosphate and glycerone phosphate from D-glucose: step 2/4.</text>
</comment>
<evidence type="ECO:0000256" key="5">
    <source>
        <dbReference type="ARBA" id="ARBA00023152"/>
    </source>
</evidence>
<comment type="caution">
    <text evidence="10">The sequence shown here is derived from an EMBL/GenBank/DDBJ whole genome shotgun (WGS) entry which is preliminary data.</text>
</comment>
<dbReference type="FunFam" id="3.40.50.10490:FF:000016">
    <property type="entry name" value="Glucose-6-phosphate isomerase"/>
    <property type="match status" value="1"/>
</dbReference>
<dbReference type="HAMAP" id="MF_00473">
    <property type="entry name" value="G6P_isomerase"/>
    <property type="match status" value="1"/>
</dbReference>
<dbReference type="Proteomes" id="UP001142078">
    <property type="component" value="Unassembled WGS sequence"/>
</dbReference>
<dbReference type="InterPro" id="IPR046348">
    <property type="entry name" value="SIS_dom_sf"/>
</dbReference>
<dbReference type="SUPFAM" id="SSF53697">
    <property type="entry name" value="SIS domain"/>
    <property type="match status" value="1"/>
</dbReference>
<dbReference type="EMBL" id="JANJZL010000003">
    <property type="protein sequence ID" value="MCR2043880.1"/>
    <property type="molecule type" value="Genomic_DNA"/>
</dbReference>
<dbReference type="PROSITE" id="PS51463">
    <property type="entry name" value="P_GLUCOSE_ISOMERASE_3"/>
    <property type="match status" value="1"/>
</dbReference>
<dbReference type="Pfam" id="PF00342">
    <property type="entry name" value="PGI"/>
    <property type="match status" value="1"/>
</dbReference>
<dbReference type="PANTHER" id="PTHR11469:SF1">
    <property type="entry name" value="GLUCOSE-6-PHOSPHATE ISOMERASE"/>
    <property type="match status" value="1"/>
</dbReference>
<dbReference type="GO" id="GO:0048029">
    <property type="term" value="F:monosaccharide binding"/>
    <property type="evidence" value="ECO:0007669"/>
    <property type="project" value="TreeGrafter"/>
</dbReference>
<dbReference type="CDD" id="cd05015">
    <property type="entry name" value="SIS_PGI_1"/>
    <property type="match status" value="1"/>
</dbReference>